<evidence type="ECO:0000259" key="4">
    <source>
        <dbReference type="Pfam" id="PF16335"/>
    </source>
</evidence>
<evidence type="ECO:0000313" key="6">
    <source>
        <dbReference type="EMBL" id="PAV22915.1"/>
    </source>
</evidence>
<feature type="compositionally biased region" description="Polar residues" evidence="1">
    <location>
        <begin position="780"/>
        <end position="802"/>
    </location>
</feature>
<dbReference type="GO" id="GO:0005975">
    <property type="term" value="P:carbohydrate metabolic process"/>
    <property type="evidence" value="ECO:0007669"/>
    <property type="project" value="InterPro"/>
</dbReference>
<dbReference type="EMBL" id="NBII01000002">
    <property type="protein sequence ID" value="PAV22915.1"/>
    <property type="molecule type" value="Genomic_DNA"/>
</dbReference>
<proteinExistence type="predicted"/>
<feature type="signal peptide" evidence="3">
    <location>
        <begin position="1"/>
        <end position="16"/>
    </location>
</feature>
<dbReference type="STRING" id="2282107.A0A286UTX0"/>
<gene>
    <name evidence="6" type="ORF">PNOK_0287200</name>
</gene>
<evidence type="ECO:0000256" key="3">
    <source>
        <dbReference type="SAM" id="SignalP"/>
    </source>
</evidence>
<keyword evidence="2" id="KW-1133">Transmembrane helix</keyword>
<organism evidence="6 7">
    <name type="scientific">Pyrrhoderma noxium</name>
    <dbReference type="NCBI Taxonomy" id="2282107"/>
    <lineage>
        <taxon>Eukaryota</taxon>
        <taxon>Fungi</taxon>
        <taxon>Dikarya</taxon>
        <taxon>Basidiomycota</taxon>
        <taxon>Agaricomycotina</taxon>
        <taxon>Agaricomycetes</taxon>
        <taxon>Hymenochaetales</taxon>
        <taxon>Hymenochaetaceae</taxon>
        <taxon>Pyrrhoderma</taxon>
    </lineage>
</organism>
<evidence type="ECO:0000259" key="5">
    <source>
        <dbReference type="Pfam" id="PF17168"/>
    </source>
</evidence>
<keyword evidence="7" id="KW-1185">Reference proteome</keyword>
<dbReference type="Pfam" id="PF16335">
    <property type="entry name" value="GtaA_6_Hairpin"/>
    <property type="match status" value="1"/>
</dbReference>
<dbReference type="PANTHER" id="PTHR31987">
    <property type="entry name" value="GLUTAMINASE A-RELATED"/>
    <property type="match status" value="1"/>
</dbReference>
<protein>
    <recommendedName>
        <fullName evidence="8">DUF1793-domain-containing protein</fullName>
    </recommendedName>
</protein>
<accession>A0A286UTX0</accession>
<evidence type="ECO:0000256" key="1">
    <source>
        <dbReference type="SAM" id="MobiDB-lite"/>
    </source>
</evidence>
<feature type="compositionally biased region" description="Basic and acidic residues" evidence="1">
    <location>
        <begin position="809"/>
        <end position="818"/>
    </location>
</feature>
<evidence type="ECO:0000256" key="2">
    <source>
        <dbReference type="SAM" id="Phobius"/>
    </source>
</evidence>
<feature type="region of interest" description="Disordered" evidence="1">
    <location>
        <begin position="831"/>
        <end position="854"/>
    </location>
</feature>
<feature type="region of interest" description="Disordered" evidence="1">
    <location>
        <begin position="780"/>
        <end position="818"/>
    </location>
</feature>
<feature type="domain" description="Glutaminase A N-terminal" evidence="5">
    <location>
        <begin position="105"/>
        <end position="318"/>
    </location>
</feature>
<dbReference type="OrthoDB" id="3918848at2759"/>
<feature type="domain" description="Glutaminase A central" evidence="4">
    <location>
        <begin position="326"/>
        <end position="671"/>
    </location>
</feature>
<evidence type="ECO:0008006" key="8">
    <source>
        <dbReference type="Google" id="ProtNLM"/>
    </source>
</evidence>
<dbReference type="InterPro" id="IPR033433">
    <property type="entry name" value="GtaA_N"/>
</dbReference>
<feature type="chain" id="PRO_5013823729" description="DUF1793-domain-containing protein" evidence="3">
    <location>
        <begin position="17"/>
        <end position="854"/>
    </location>
</feature>
<dbReference type="InParanoid" id="A0A286UTX0"/>
<dbReference type="Proteomes" id="UP000217199">
    <property type="component" value="Unassembled WGS sequence"/>
</dbReference>
<dbReference type="SUPFAM" id="SSF48208">
    <property type="entry name" value="Six-hairpin glycosidases"/>
    <property type="match status" value="1"/>
</dbReference>
<evidence type="ECO:0000313" key="7">
    <source>
        <dbReference type="Proteomes" id="UP000217199"/>
    </source>
</evidence>
<comment type="caution">
    <text evidence="6">The sequence shown here is derived from an EMBL/GenBank/DDBJ whole genome shotgun (WGS) entry which is preliminary data.</text>
</comment>
<name>A0A286UTX0_9AGAM</name>
<keyword evidence="3" id="KW-0732">Signal</keyword>
<dbReference type="InterPro" id="IPR052743">
    <property type="entry name" value="Glutaminase_GtaA"/>
</dbReference>
<dbReference type="Pfam" id="PF17168">
    <property type="entry name" value="DUF5127"/>
    <property type="match status" value="1"/>
</dbReference>
<sequence length="854" mass="92672">MLFFLVLFSFLSSASSQASGWVADPFNPPSLPLAVKSPYVNVWAPQGAGSAQLSKAWPRIWDDTLNVMGWDIAARVDGKAYNLMGTAGITIFTDANQTSVSFTPTRTSYLITTGSVNVNLTFFTPIEAHDLTRLSTPFSYLYLTATSTDGNSHQVQFYSDITGEWITGDTSMTSSWSANDGSDFINLQMQLVSQGKYQEIANRPQDATLYHCMKKRSGMAWEINPSTATFHSVDNPFNALAISVDLGTVVPGSESEAVVYAFGVVRDPVIQYTNKNAQVEERNAYYWANFSSIDDVIEDVLNHFDDALTASIELDNTLLVAANSISSDYAGLISLVTRQAMSAIEYTVNRDNLNISDVKAFMKDMGGVGSGQVNAVDVIYAAMPVYLYLNPDIIGYLLSPLLEYQVSQQYTNTYAAMDLGGPFPNATGNYQSHKQEVEQSANMIILSLAHAQGSGNGNLLTQYYDLLVEWGNYLIANAMSPAGQTTSSSDGISSSNQTNLVLKGIIGIQAMAEISSITGHDDDASRFKDVAIQYYQTWESLAVASDRLVLSFGSSSSGLIYNLYADKLLGLNVVGTKVYELQTSFYKSQISGNTYGLPVDSSNSSISRSDWMLFAASATTDIAVRDSMISQVHAYVTANLENKPFPAIYNPNNGSQISGLNSPAQGAIFAPLALTVSKSDISFPSVSGSEKQRVSTGTIVGSVVGAVAFIAIIIACVLFFRRRKQEKTVGIYNQGMEQSTYDLRNVNMQTGQTPFSHDNIGTIPIPYYPPSTHMALSISNPGAESEVDSSYGSGSQVTSASPSHVLRTKQADGQEDLRNEVDNLRREIEQMKEANAVQNTAPPSYDDGLFTSHR</sequence>
<reference evidence="6 7" key="1">
    <citation type="journal article" date="2017" name="Mol. Ecol.">
        <title>Comparative and population genomic landscape of Phellinus noxius: A hypervariable fungus causing root rot in trees.</title>
        <authorList>
            <person name="Chung C.L."/>
            <person name="Lee T.J."/>
            <person name="Akiba M."/>
            <person name="Lee H.H."/>
            <person name="Kuo T.H."/>
            <person name="Liu D."/>
            <person name="Ke H.M."/>
            <person name="Yokoi T."/>
            <person name="Roa M.B."/>
            <person name="Lu M.J."/>
            <person name="Chang Y.Y."/>
            <person name="Ann P.J."/>
            <person name="Tsai J.N."/>
            <person name="Chen C.Y."/>
            <person name="Tzean S.S."/>
            <person name="Ota Y."/>
            <person name="Hattori T."/>
            <person name="Sahashi N."/>
            <person name="Liou R.F."/>
            <person name="Kikuchi T."/>
            <person name="Tsai I.J."/>
        </authorList>
    </citation>
    <scope>NUCLEOTIDE SEQUENCE [LARGE SCALE GENOMIC DNA]</scope>
    <source>
        <strain evidence="6 7">FFPRI411160</strain>
    </source>
</reference>
<keyword evidence="2" id="KW-0472">Membrane</keyword>
<dbReference type="InterPro" id="IPR032514">
    <property type="entry name" value="GtaA_central"/>
</dbReference>
<dbReference type="AlphaFoldDB" id="A0A286UTX0"/>
<feature type="transmembrane region" description="Helical" evidence="2">
    <location>
        <begin position="699"/>
        <end position="720"/>
    </location>
</feature>
<dbReference type="PANTHER" id="PTHR31987:SF1">
    <property type="entry name" value="GLUTAMINASE A"/>
    <property type="match status" value="1"/>
</dbReference>
<keyword evidence="2" id="KW-0812">Transmembrane</keyword>
<dbReference type="InterPro" id="IPR008928">
    <property type="entry name" value="6-hairpin_glycosidase_sf"/>
</dbReference>